<evidence type="ECO:0000313" key="3">
    <source>
        <dbReference type="Proteomes" id="UP000503540"/>
    </source>
</evidence>
<dbReference type="PROSITE" id="PS51746">
    <property type="entry name" value="PPM_2"/>
    <property type="match status" value="1"/>
</dbReference>
<dbReference type="SUPFAM" id="SSF81606">
    <property type="entry name" value="PP2C-like"/>
    <property type="match status" value="1"/>
</dbReference>
<dbReference type="EMBL" id="CP046172">
    <property type="protein sequence ID" value="QIS12971.1"/>
    <property type="molecule type" value="Genomic_DNA"/>
</dbReference>
<dbReference type="Gene3D" id="3.60.40.10">
    <property type="entry name" value="PPM-type phosphatase domain"/>
    <property type="match status" value="1"/>
</dbReference>
<dbReference type="AlphaFoldDB" id="A0A6G9YIF0"/>
<keyword evidence="3" id="KW-1185">Reference proteome</keyword>
<accession>A0A6G9YIF0</accession>
<dbReference type="KEGG" id="nah:F5544_25585"/>
<evidence type="ECO:0000313" key="2">
    <source>
        <dbReference type="EMBL" id="QIS12971.1"/>
    </source>
</evidence>
<gene>
    <name evidence="2" type="ORF">F5544_25585</name>
</gene>
<dbReference type="Proteomes" id="UP000503540">
    <property type="component" value="Chromosome"/>
</dbReference>
<name>A0A6G9YIF0_9NOCA</name>
<dbReference type="InterPro" id="IPR001932">
    <property type="entry name" value="PPM-type_phosphatase-like_dom"/>
</dbReference>
<dbReference type="InterPro" id="IPR036457">
    <property type="entry name" value="PPM-type-like_dom_sf"/>
</dbReference>
<protein>
    <submittedName>
        <fullName evidence="2">Serine/threonine protein phosphatase</fullName>
    </submittedName>
</protein>
<proteinExistence type="predicted"/>
<reference evidence="2 3" key="1">
    <citation type="journal article" date="2019" name="ACS Chem. Biol.">
        <title>Identification and Mobilization of a Cryptic Antibiotic Biosynthesis Gene Locus from a Human-Pathogenic Nocardia Isolate.</title>
        <authorList>
            <person name="Herisse M."/>
            <person name="Ishida K."/>
            <person name="Porter J.L."/>
            <person name="Howden B."/>
            <person name="Hertweck C."/>
            <person name="Stinear T.P."/>
            <person name="Pidot S.J."/>
        </authorList>
    </citation>
    <scope>NUCLEOTIDE SEQUENCE [LARGE SCALE GENOMIC DNA]</scope>
    <source>
        <strain evidence="2 3">AUSMDU00012717</strain>
    </source>
</reference>
<organism evidence="2 3">
    <name type="scientific">Nocardia arthritidis</name>
    <dbReference type="NCBI Taxonomy" id="228602"/>
    <lineage>
        <taxon>Bacteria</taxon>
        <taxon>Bacillati</taxon>
        <taxon>Actinomycetota</taxon>
        <taxon>Actinomycetes</taxon>
        <taxon>Mycobacteriales</taxon>
        <taxon>Nocardiaceae</taxon>
        <taxon>Nocardia</taxon>
    </lineage>
</organism>
<feature type="domain" description="PPM-type phosphatase" evidence="1">
    <location>
        <begin position="18"/>
        <end position="243"/>
    </location>
</feature>
<sequence>MHTSATTLILHPLMLTHVSGEPASRRGMRAINADAVATRTDPRTGRTAFAVADGVGDHLLSARAARTAATVAAEVAAHSGAHAGILAAQEELLREFPQPEADSVLVVAVLPATGGPDGPSDIAWVGDCRAYRWNGRVLHQITTDHTVAEYFRARGLTAGRRMNHLVTTSARTARPATIGRASTGSSHGRILLGTDGVTKVIPMAEIKTVLANAVNPAVAANMLVDSALRAGGTDNATAYVVDCR</sequence>
<dbReference type="SMART" id="SM00332">
    <property type="entry name" value="PP2Cc"/>
    <property type="match status" value="1"/>
</dbReference>
<dbReference type="RefSeq" id="WP_203217352.1">
    <property type="nucleotide sequence ID" value="NZ_CP046172.1"/>
</dbReference>
<evidence type="ECO:0000259" key="1">
    <source>
        <dbReference type="PROSITE" id="PS51746"/>
    </source>
</evidence>